<dbReference type="EMBL" id="VFPH01000002">
    <property type="protein sequence ID" value="TQM36894.1"/>
    <property type="molecule type" value="Genomic_DNA"/>
</dbReference>
<dbReference type="Pfam" id="PF00582">
    <property type="entry name" value="Usp"/>
    <property type="match status" value="2"/>
</dbReference>
<dbReference type="PANTHER" id="PTHR46268:SF27">
    <property type="entry name" value="UNIVERSAL STRESS PROTEIN RV2623"/>
    <property type="match status" value="1"/>
</dbReference>
<evidence type="ECO:0000313" key="6">
    <source>
        <dbReference type="Proteomes" id="UP000319818"/>
    </source>
</evidence>
<sequence length="302" mass="31532">MDAHSGRTVVVGIDGSESALRAVRWASAEAARRRIPLRVVMAFDWTQNHAIGEIQLGASYRDIMLNQARRNLADATAVAARAVEGIEVENQLVAGFPIAVLAAESEQAQLVVIGDRGLGGVSGLLLGSVAAGLGAHAKSPLVVVRGDDADPDPAAPVVVGVDGSPLSEAAVAYAYEAAAARGVPLVAVHTWSEVVGDLDVAPLLDWDALETEEREVLAERLAGWGEKYPDVPLQRIVTKDRPAHALVEQSRRAQLVVVGSRGRGGFKGLLLGSVSHAVLHRSHCPVAVVRSDTGNSGTGKDA</sequence>
<dbReference type="AlphaFoldDB" id="A0A543FT14"/>
<evidence type="ECO:0000256" key="2">
    <source>
        <dbReference type="ARBA" id="ARBA00022741"/>
    </source>
</evidence>
<accession>A0A543FT14</accession>
<reference evidence="5 6" key="1">
    <citation type="submission" date="2019-06" db="EMBL/GenBank/DDBJ databases">
        <title>Sequencing the genomes of 1000 actinobacteria strains.</title>
        <authorList>
            <person name="Klenk H.-P."/>
        </authorList>
    </citation>
    <scope>NUCLEOTIDE SEQUENCE [LARGE SCALE GENOMIC DNA]</scope>
    <source>
        <strain evidence="5 6">DSM 45511</strain>
    </source>
</reference>
<dbReference type="PANTHER" id="PTHR46268">
    <property type="entry name" value="STRESS RESPONSE PROTEIN NHAX"/>
    <property type="match status" value="1"/>
</dbReference>
<comment type="caution">
    <text evidence="5">The sequence shown here is derived from an EMBL/GenBank/DDBJ whole genome shotgun (WGS) entry which is preliminary data.</text>
</comment>
<organism evidence="5 6">
    <name type="scientific">Pseudonocardia cypriaca</name>
    <dbReference type="NCBI Taxonomy" id="882449"/>
    <lineage>
        <taxon>Bacteria</taxon>
        <taxon>Bacillati</taxon>
        <taxon>Actinomycetota</taxon>
        <taxon>Actinomycetes</taxon>
        <taxon>Pseudonocardiales</taxon>
        <taxon>Pseudonocardiaceae</taxon>
        <taxon>Pseudonocardia</taxon>
    </lineage>
</organism>
<feature type="domain" description="UspA" evidence="4">
    <location>
        <begin position="156"/>
        <end position="290"/>
    </location>
</feature>
<dbReference type="RefSeq" id="WP_142103747.1">
    <property type="nucleotide sequence ID" value="NZ_VFPH01000002.1"/>
</dbReference>
<dbReference type="Gene3D" id="3.40.50.620">
    <property type="entry name" value="HUPs"/>
    <property type="match status" value="2"/>
</dbReference>
<name>A0A543FT14_9PSEU</name>
<protein>
    <submittedName>
        <fullName evidence="5">Nucleotide-binding universal stress UspA family protein</fullName>
    </submittedName>
</protein>
<evidence type="ECO:0000259" key="4">
    <source>
        <dbReference type="Pfam" id="PF00582"/>
    </source>
</evidence>
<feature type="domain" description="UspA" evidence="4">
    <location>
        <begin position="7"/>
        <end position="145"/>
    </location>
</feature>
<dbReference type="OrthoDB" id="3569526at2"/>
<gene>
    <name evidence="5" type="ORF">FB388_4081</name>
</gene>
<proteinExistence type="inferred from homology"/>
<evidence type="ECO:0000313" key="5">
    <source>
        <dbReference type="EMBL" id="TQM36894.1"/>
    </source>
</evidence>
<dbReference type="GO" id="GO:0005524">
    <property type="term" value="F:ATP binding"/>
    <property type="evidence" value="ECO:0007669"/>
    <property type="project" value="UniProtKB-KW"/>
</dbReference>
<dbReference type="PRINTS" id="PR01438">
    <property type="entry name" value="UNVRSLSTRESS"/>
</dbReference>
<dbReference type="InterPro" id="IPR014729">
    <property type="entry name" value="Rossmann-like_a/b/a_fold"/>
</dbReference>
<keyword evidence="2" id="KW-0547">Nucleotide-binding</keyword>
<evidence type="ECO:0000256" key="3">
    <source>
        <dbReference type="ARBA" id="ARBA00022840"/>
    </source>
</evidence>
<dbReference type="InterPro" id="IPR006016">
    <property type="entry name" value="UspA"/>
</dbReference>
<dbReference type="InterPro" id="IPR006015">
    <property type="entry name" value="Universal_stress_UspA"/>
</dbReference>
<comment type="similarity">
    <text evidence="1">Belongs to the universal stress protein A family.</text>
</comment>
<keyword evidence="3" id="KW-0067">ATP-binding</keyword>
<evidence type="ECO:0000256" key="1">
    <source>
        <dbReference type="ARBA" id="ARBA00008791"/>
    </source>
</evidence>
<keyword evidence="6" id="KW-1185">Reference proteome</keyword>
<dbReference type="SUPFAM" id="SSF52402">
    <property type="entry name" value="Adenine nucleotide alpha hydrolases-like"/>
    <property type="match status" value="2"/>
</dbReference>
<dbReference type="Proteomes" id="UP000319818">
    <property type="component" value="Unassembled WGS sequence"/>
</dbReference>